<sequence length="113" mass="12373">MESISLYVMVCGEQKVVVYEGAVREKPSSKEEALQLLKDYSGGHAATEGSVLIYFHTILDEIIEKLGTVLYGPGGLIMEHPLILPFVKQVGDGLDQNVSTINDSEKLSLVSEY</sequence>
<comment type="caution">
    <text evidence="2">The sequence shown here is derived from an EMBL/GenBank/DDBJ whole genome shotgun (WGS) entry which is preliminary data.</text>
</comment>
<dbReference type="EMBL" id="PKMF04000018">
    <property type="protein sequence ID" value="KAK7858600.1"/>
    <property type="molecule type" value="Genomic_DNA"/>
</dbReference>
<dbReference type="Proteomes" id="UP000237347">
    <property type="component" value="Unassembled WGS sequence"/>
</dbReference>
<gene>
    <name evidence="2" type="ORF">CFP56_011469</name>
</gene>
<dbReference type="AlphaFoldDB" id="A0AAW0M406"/>
<evidence type="ECO:0000256" key="1">
    <source>
        <dbReference type="ARBA" id="ARBA00022801"/>
    </source>
</evidence>
<dbReference type="SUPFAM" id="SSF52972">
    <property type="entry name" value="ITPase-like"/>
    <property type="match status" value="1"/>
</dbReference>
<name>A0AAW0M406_QUESU</name>
<reference evidence="2 3" key="1">
    <citation type="journal article" date="2018" name="Sci. Data">
        <title>The draft genome sequence of cork oak.</title>
        <authorList>
            <person name="Ramos A.M."/>
            <person name="Usie A."/>
            <person name="Barbosa P."/>
            <person name="Barros P.M."/>
            <person name="Capote T."/>
            <person name="Chaves I."/>
            <person name="Simoes F."/>
            <person name="Abreu I."/>
            <person name="Carrasquinho I."/>
            <person name="Faro C."/>
            <person name="Guimaraes J.B."/>
            <person name="Mendonca D."/>
            <person name="Nobrega F."/>
            <person name="Rodrigues L."/>
            <person name="Saibo N.J.M."/>
            <person name="Varela M.C."/>
            <person name="Egas C."/>
            <person name="Matos J."/>
            <person name="Miguel C.M."/>
            <person name="Oliveira M.M."/>
            <person name="Ricardo C.P."/>
            <person name="Goncalves S."/>
        </authorList>
    </citation>
    <scope>NUCLEOTIDE SEQUENCE [LARGE SCALE GENOMIC DNA]</scope>
    <source>
        <strain evidence="3">cv. HL8</strain>
    </source>
</reference>
<evidence type="ECO:0000313" key="2">
    <source>
        <dbReference type="EMBL" id="KAK7858600.1"/>
    </source>
</evidence>
<keyword evidence="1" id="KW-0378">Hydrolase</keyword>
<dbReference type="InterPro" id="IPR003697">
    <property type="entry name" value="Maf-like"/>
</dbReference>
<keyword evidence="3" id="KW-1185">Reference proteome</keyword>
<dbReference type="PANTHER" id="PTHR43213">
    <property type="entry name" value="BIFUNCTIONAL DTTP/UTP PYROPHOSPHATASE/METHYLTRANSFERASE PROTEIN-RELATED"/>
    <property type="match status" value="1"/>
</dbReference>
<evidence type="ECO:0000313" key="3">
    <source>
        <dbReference type="Proteomes" id="UP000237347"/>
    </source>
</evidence>
<dbReference type="Gene3D" id="3.90.950.10">
    <property type="match status" value="1"/>
</dbReference>
<accession>A0AAW0M406</accession>
<dbReference type="PANTHER" id="PTHR43213:SF14">
    <property type="entry name" value="MAF-LIKE PROTEIN"/>
    <property type="match status" value="1"/>
</dbReference>
<dbReference type="InterPro" id="IPR029001">
    <property type="entry name" value="ITPase-like_fam"/>
</dbReference>
<proteinExistence type="predicted"/>
<protein>
    <submittedName>
        <fullName evidence="2">Uncharacterized protein</fullName>
    </submittedName>
</protein>
<organism evidence="2 3">
    <name type="scientific">Quercus suber</name>
    <name type="common">Cork oak</name>
    <dbReference type="NCBI Taxonomy" id="58331"/>
    <lineage>
        <taxon>Eukaryota</taxon>
        <taxon>Viridiplantae</taxon>
        <taxon>Streptophyta</taxon>
        <taxon>Embryophyta</taxon>
        <taxon>Tracheophyta</taxon>
        <taxon>Spermatophyta</taxon>
        <taxon>Magnoliopsida</taxon>
        <taxon>eudicotyledons</taxon>
        <taxon>Gunneridae</taxon>
        <taxon>Pentapetalae</taxon>
        <taxon>rosids</taxon>
        <taxon>fabids</taxon>
        <taxon>Fagales</taxon>
        <taxon>Fagaceae</taxon>
        <taxon>Quercus</taxon>
    </lineage>
</organism>
<dbReference type="GO" id="GO:0047429">
    <property type="term" value="F:nucleoside triphosphate diphosphatase activity"/>
    <property type="evidence" value="ECO:0007669"/>
    <property type="project" value="InterPro"/>
</dbReference>